<evidence type="ECO:0000313" key="15">
    <source>
        <dbReference type="Proteomes" id="UP000584867"/>
    </source>
</evidence>
<evidence type="ECO:0000256" key="9">
    <source>
        <dbReference type="ARBA" id="ARBA00023588"/>
    </source>
</evidence>
<dbReference type="UniPathway" id="UPA00029">
    <property type="reaction ID" value="UER00560"/>
</dbReference>
<keyword evidence="8 14" id="KW-0012">Acyltransferase</keyword>
<evidence type="ECO:0000256" key="4">
    <source>
        <dbReference type="ARBA" id="ARBA00022692"/>
    </source>
</evidence>
<sequence length="160" mass="18570">MNLIAITANIVGWPILQLSIARMSLHLPQRCFAIDRAPSARQLREADLYRRVLRIRKWKALLPDGTGWIGGTFPKRRLASRHPEYLLRFALEARRGEWAHWCMLCCAPIFYLWNPPWASVVMTIYALLANLPCILVQRYNRILILRGVRANHQAGVRDKD</sequence>
<dbReference type="RefSeq" id="WP_184254306.1">
    <property type="nucleotide sequence ID" value="NZ_JACHIO010000005.1"/>
</dbReference>
<dbReference type="EMBL" id="JACHIO010000005">
    <property type="protein sequence ID" value="MBB5063282.1"/>
    <property type="molecule type" value="Genomic_DNA"/>
</dbReference>
<comment type="similarity">
    <text evidence="10">Belongs to the acyltransferase CrtO family.</text>
</comment>
<organism evidence="14 15">
    <name type="scientific">Granulicella mallensis</name>
    <dbReference type="NCBI Taxonomy" id="940614"/>
    <lineage>
        <taxon>Bacteria</taxon>
        <taxon>Pseudomonadati</taxon>
        <taxon>Acidobacteriota</taxon>
        <taxon>Terriglobia</taxon>
        <taxon>Terriglobales</taxon>
        <taxon>Acidobacteriaceae</taxon>
        <taxon>Granulicella</taxon>
    </lineage>
</organism>
<comment type="caution">
    <text evidence="14">The sequence shown here is derived from an EMBL/GenBank/DDBJ whole genome shotgun (WGS) entry which is preliminary data.</text>
</comment>
<evidence type="ECO:0000256" key="6">
    <source>
        <dbReference type="ARBA" id="ARBA00022989"/>
    </source>
</evidence>
<evidence type="ECO:0000256" key="10">
    <source>
        <dbReference type="ARBA" id="ARBA00023603"/>
    </source>
</evidence>
<comment type="function">
    <text evidence="12">Catalyzes the acylation of glycosyl-4,4'-diaponeurosporenoate, i.e. the esterification of glucose at the C6'' position with the carboxyl group of the C(15) fatty acid 12-methyltetradecanoic acid, to yield staphyloxanthin. This is the last step in the biosynthesis of this orange pigment, present in most staphylococci strains.</text>
</comment>
<evidence type="ECO:0000256" key="1">
    <source>
        <dbReference type="ARBA" id="ARBA00004162"/>
    </source>
</evidence>
<keyword evidence="5" id="KW-0732">Signal</keyword>
<gene>
    <name evidence="14" type="ORF">HDF15_001622</name>
</gene>
<keyword evidence="2" id="KW-1003">Cell membrane</keyword>
<evidence type="ECO:0000256" key="13">
    <source>
        <dbReference type="SAM" id="Phobius"/>
    </source>
</evidence>
<evidence type="ECO:0000256" key="5">
    <source>
        <dbReference type="ARBA" id="ARBA00022729"/>
    </source>
</evidence>
<dbReference type="Proteomes" id="UP000584867">
    <property type="component" value="Unassembled WGS sequence"/>
</dbReference>
<reference evidence="14 15" key="1">
    <citation type="submission" date="2020-08" db="EMBL/GenBank/DDBJ databases">
        <title>Genomic Encyclopedia of Type Strains, Phase IV (KMG-V): Genome sequencing to study the core and pangenomes of soil and plant-associated prokaryotes.</title>
        <authorList>
            <person name="Whitman W."/>
        </authorList>
    </citation>
    <scope>NUCLEOTIDE SEQUENCE [LARGE SCALE GENOMIC DNA]</scope>
    <source>
        <strain evidence="14 15">X5P3</strain>
    </source>
</reference>
<keyword evidence="3 14" id="KW-0808">Transferase</keyword>
<feature type="transmembrane region" description="Helical" evidence="13">
    <location>
        <begin position="120"/>
        <end position="139"/>
    </location>
</feature>
<evidence type="ECO:0000256" key="12">
    <source>
        <dbReference type="ARBA" id="ARBA00025324"/>
    </source>
</evidence>
<dbReference type="AlphaFoldDB" id="A0A7W7ZPD4"/>
<evidence type="ECO:0000313" key="14">
    <source>
        <dbReference type="EMBL" id="MBB5063282.1"/>
    </source>
</evidence>
<keyword evidence="6 13" id="KW-1133">Transmembrane helix</keyword>
<dbReference type="GO" id="GO:0016746">
    <property type="term" value="F:acyltransferase activity"/>
    <property type="evidence" value="ECO:0007669"/>
    <property type="project" value="UniProtKB-KW"/>
</dbReference>
<name>A0A7W7ZPD4_9BACT</name>
<dbReference type="GO" id="GO:0005886">
    <property type="term" value="C:plasma membrane"/>
    <property type="evidence" value="ECO:0007669"/>
    <property type="project" value="UniProtKB-SubCell"/>
</dbReference>
<comment type="subcellular location">
    <subcellularLocation>
        <location evidence="1">Cell membrane</location>
        <topology evidence="1">Single-pass membrane protein</topology>
    </subcellularLocation>
</comment>
<evidence type="ECO:0000256" key="2">
    <source>
        <dbReference type="ARBA" id="ARBA00022475"/>
    </source>
</evidence>
<protein>
    <recommendedName>
        <fullName evidence="11">Glycosyl-4,4'-diaponeurosporenoate acyltransferase</fullName>
    </recommendedName>
</protein>
<dbReference type="InterPro" id="IPR044021">
    <property type="entry name" value="CrtO"/>
</dbReference>
<keyword evidence="7 13" id="KW-0472">Membrane</keyword>
<comment type="pathway">
    <text evidence="9">Carotenoid biosynthesis; staphyloxanthin biosynthesis; staphyloxanthin from farnesyl diphosphate: step 5/5.</text>
</comment>
<keyword evidence="4 13" id="KW-0812">Transmembrane</keyword>
<accession>A0A7W7ZPD4</accession>
<evidence type="ECO:0000256" key="3">
    <source>
        <dbReference type="ARBA" id="ARBA00022679"/>
    </source>
</evidence>
<dbReference type="Pfam" id="PF18927">
    <property type="entry name" value="CrtO"/>
    <property type="match status" value="1"/>
</dbReference>
<evidence type="ECO:0000256" key="7">
    <source>
        <dbReference type="ARBA" id="ARBA00023136"/>
    </source>
</evidence>
<evidence type="ECO:0000256" key="8">
    <source>
        <dbReference type="ARBA" id="ARBA00023315"/>
    </source>
</evidence>
<proteinExistence type="inferred from homology"/>
<evidence type="ECO:0000256" key="11">
    <source>
        <dbReference type="ARBA" id="ARBA00023667"/>
    </source>
</evidence>